<keyword evidence="3" id="KW-1185">Reference proteome</keyword>
<name>A0A1A8XVH5_9PROT</name>
<dbReference type="InterPro" id="IPR052894">
    <property type="entry name" value="AsmA-related"/>
</dbReference>
<feature type="compositionally biased region" description="Basic and acidic residues" evidence="1">
    <location>
        <begin position="956"/>
        <end position="966"/>
    </location>
</feature>
<protein>
    <recommendedName>
        <fullName evidence="4">DUF748 domain-containing protein</fullName>
    </recommendedName>
</protein>
<dbReference type="STRING" id="1860102.ACCAA_660068"/>
<sequence>MMPKRLLMILSSVPVISAVVLFALYLVGGFVALPAIVKWQVEKKVPAQLGYPISVGEVRFNPLTFRFEVDDLALTDRQGAPMLGFKRLLVDFELRSIIDRAWTFADISIEAPLLRVTLDPEGRHNFAALLERLLASQPAADDEALPPFIVQRVTLTDGRIEYVDELLDEPLVTHVEPLRMVIDNLSSLPEDAASYQLSARTGAGEALETSGQLALNPLAFKGRLTLLGLEVKTLARSLARLLSLDAPAGKVTLAGNFDIAVDRRGVLTGSVDDLGLDVSSLSLSAAGASSPLLAVETLSLQQGRVDLGSRESSFATLRLAKGSIGVAVDEQGRIDWATLARTSAAPPDKSAATASATTTDAVATVAPVAPVDKSPAIGATAPWRFSLASAEISAIAFALTGPARGLAASVDAIGLHLSLTGEFGAAGTRLEFAQPKLSITTGRLRQGTDSLGLAGAALEAGRVLIVANESFAGTIDEPTISATGVLLAGSGQSAQLRDLSLAGQRLLLQSGAAGVELLVDQPSSRLGGLQMKRAADALDLHSAAIRSEKFTLTQADRRLSVAGSALRLSLAKLAVARGTDRLAAQDVSFEAGALSASSARFVGAASPSFDARFDHAALQMKAVGVVAQGASSEIAQFAAASFGASSVLLAVPDGPLDLRGDGLSASLSDAVLRSPADATEMLHLGSGTLSGGTFSLHDRVATADKLAFADGRAQTWLDTEGRFNGLVLTRGAAAAAVAAAPDATPDALPTLSETPAPAGAAWQLAVKSVEVDSFALGFDDRRASPQLVVGFEQIHARVAGFETGVSSPMQVDLKAKVASGGGIEASGSVRTDNGMADLKLKLTGIALAPLQPYLAEFAELTLTSGTVSSAGRLRYGDRAGAGANLAYQGSFAVDHLQLDEVDAKRPFLGWESLAAGDVLLTVEPNRLDIGELRAIRPSGRLIIAEDRSVNLTDVLKKRPKGDDRAAAGEQQAAQNGAAAAADGQSAQPPVSAPDPFPVTVARLGISGGEVEFADLSLRPQFAARMHDLKGVITGLGTDPERSAKVQLDARVDKYGSAKIRGQLSVFRPEKLTDIEMTFRNVAMSSLSPYSIKFAGYRITGGRLSLDLQYKVKDGKLRGQNKIVLKHVELGEKVAGPDATDLPLELAIAILTDSEGVIDIGLPVSGDLNNPQFDYGAVIGKALGKLLGSIVTAPFRALGALFGGGDKQLDSIDFEPGSDLLGPPERQKLAAVARAMNERKMLTLVVPPTYAAVEDAAALKSRAVRSDLVARMGIELSAGEDPGPIDPANPRAQRAIEAAFSDRYAPEVLAALKRRALAAAVQSAAGSPAAAQQPSPPPAFYQQLLDRLIGEQTISDKTLAQLASRRGEAIVGELTTVGGLAAARVVLGETRQASAANDQSVTLLLQLEVAK</sequence>
<dbReference type="PANTHER" id="PTHR30441:SF8">
    <property type="entry name" value="DUF748 DOMAIN-CONTAINING PROTEIN"/>
    <property type="match status" value="1"/>
</dbReference>
<gene>
    <name evidence="2" type="ORF">ACCAA_660068</name>
</gene>
<proteinExistence type="predicted"/>
<dbReference type="Proteomes" id="UP000199169">
    <property type="component" value="Unassembled WGS sequence"/>
</dbReference>
<feature type="region of interest" description="Disordered" evidence="1">
    <location>
        <begin position="956"/>
        <end position="994"/>
    </location>
</feature>
<dbReference type="RefSeq" id="WP_186408584.1">
    <property type="nucleotide sequence ID" value="NZ_FLQX01000145.1"/>
</dbReference>
<reference evidence="2 3" key="1">
    <citation type="submission" date="2016-06" db="EMBL/GenBank/DDBJ databases">
        <authorList>
            <person name="Kjaerup R.B."/>
            <person name="Dalgaard T.S."/>
            <person name="Juul-Madsen H.R."/>
        </authorList>
    </citation>
    <scope>NUCLEOTIDE SEQUENCE [LARGE SCALE GENOMIC DNA]</scope>
    <source>
        <strain evidence="2">3</strain>
    </source>
</reference>
<dbReference type="PANTHER" id="PTHR30441">
    <property type="entry name" value="DUF748 DOMAIN-CONTAINING PROTEIN"/>
    <property type="match status" value="1"/>
</dbReference>
<dbReference type="GO" id="GO:0090313">
    <property type="term" value="P:regulation of protein targeting to membrane"/>
    <property type="evidence" value="ECO:0007669"/>
    <property type="project" value="TreeGrafter"/>
</dbReference>
<dbReference type="InterPro" id="IPR008023">
    <property type="entry name" value="DUF748"/>
</dbReference>
<feature type="compositionally biased region" description="Low complexity" evidence="1">
    <location>
        <begin position="967"/>
        <end position="987"/>
    </location>
</feature>
<accession>A0A1A8XVH5</accession>
<dbReference type="Pfam" id="PF05359">
    <property type="entry name" value="DUF748"/>
    <property type="match status" value="1"/>
</dbReference>
<organism evidence="2 3">
    <name type="scientific">Candidatus Accumulibacter aalborgensis</name>
    <dbReference type="NCBI Taxonomy" id="1860102"/>
    <lineage>
        <taxon>Bacteria</taxon>
        <taxon>Pseudomonadati</taxon>
        <taxon>Pseudomonadota</taxon>
        <taxon>Betaproteobacteria</taxon>
        <taxon>Candidatus Accumulibacter</taxon>
    </lineage>
</organism>
<dbReference type="EMBL" id="FLQX01000145">
    <property type="protein sequence ID" value="SBT09024.1"/>
    <property type="molecule type" value="Genomic_DNA"/>
</dbReference>
<dbReference type="GO" id="GO:0005886">
    <property type="term" value="C:plasma membrane"/>
    <property type="evidence" value="ECO:0007669"/>
    <property type="project" value="TreeGrafter"/>
</dbReference>
<evidence type="ECO:0000256" key="1">
    <source>
        <dbReference type="SAM" id="MobiDB-lite"/>
    </source>
</evidence>
<evidence type="ECO:0008006" key="4">
    <source>
        <dbReference type="Google" id="ProtNLM"/>
    </source>
</evidence>
<evidence type="ECO:0000313" key="3">
    <source>
        <dbReference type="Proteomes" id="UP000199169"/>
    </source>
</evidence>
<evidence type="ECO:0000313" key="2">
    <source>
        <dbReference type="EMBL" id="SBT09024.1"/>
    </source>
</evidence>